<dbReference type="PROSITE" id="PS50941">
    <property type="entry name" value="CHIT_BIND_I_2"/>
    <property type="match status" value="1"/>
</dbReference>
<dbReference type="InterPro" id="IPR036779">
    <property type="entry name" value="LysM_dom_sf"/>
</dbReference>
<evidence type="ECO:0000259" key="4">
    <source>
        <dbReference type="PROSITE" id="PS50941"/>
    </source>
</evidence>
<dbReference type="Proteomes" id="UP000799640">
    <property type="component" value="Unassembled WGS sequence"/>
</dbReference>
<feature type="domain" description="LysM" evidence="5">
    <location>
        <begin position="34"/>
        <end position="80"/>
    </location>
</feature>
<evidence type="ECO:0008006" key="8">
    <source>
        <dbReference type="Google" id="ProtNLM"/>
    </source>
</evidence>
<name>A0A6G1HMF7_9PEZI</name>
<keyword evidence="1 2" id="KW-0147">Chitin-binding</keyword>
<dbReference type="InterPro" id="IPR036861">
    <property type="entry name" value="Endochitinase-like_sf"/>
</dbReference>
<dbReference type="Gene3D" id="3.10.350.10">
    <property type="entry name" value="LysM domain"/>
    <property type="match status" value="1"/>
</dbReference>
<keyword evidence="2" id="KW-1015">Disulfide bond</keyword>
<dbReference type="Gene3D" id="3.30.60.10">
    <property type="entry name" value="Endochitinase-like"/>
    <property type="match status" value="1"/>
</dbReference>
<feature type="signal peptide" evidence="3">
    <location>
        <begin position="1"/>
        <end position="23"/>
    </location>
</feature>
<comment type="caution">
    <text evidence="2">Lacks conserved residue(s) required for the propagation of feature annotation.</text>
</comment>
<dbReference type="InterPro" id="IPR001002">
    <property type="entry name" value="Chitin-bd_1"/>
</dbReference>
<dbReference type="EMBL" id="ML996704">
    <property type="protein sequence ID" value="KAF2397094.1"/>
    <property type="molecule type" value="Genomic_DNA"/>
</dbReference>
<evidence type="ECO:0000256" key="1">
    <source>
        <dbReference type="ARBA" id="ARBA00022669"/>
    </source>
</evidence>
<evidence type="ECO:0000313" key="7">
    <source>
        <dbReference type="Proteomes" id="UP000799640"/>
    </source>
</evidence>
<organism evidence="6 7">
    <name type="scientific">Trichodelitschia bisporula</name>
    <dbReference type="NCBI Taxonomy" id="703511"/>
    <lineage>
        <taxon>Eukaryota</taxon>
        <taxon>Fungi</taxon>
        <taxon>Dikarya</taxon>
        <taxon>Ascomycota</taxon>
        <taxon>Pezizomycotina</taxon>
        <taxon>Dothideomycetes</taxon>
        <taxon>Dothideomycetes incertae sedis</taxon>
        <taxon>Phaeotrichales</taxon>
        <taxon>Phaeotrichaceae</taxon>
        <taxon>Trichodelitschia</taxon>
    </lineage>
</organism>
<evidence type="ECO:0000256" key="2">
    <source>
        <dbReference type="PROSITE-ProRule" id="PRU00261"/>
    </source>
</evidence>
<dbReference type="OrthoDB" id="1193027at2759"/>
<evidence type="ECO:0000259" key="5">
    <source>
        <dbReference type="PROSITE" id="PS51782"/>
    </source>
</evidence>
<feature type="domain" description="Chitin-binding type-1" evidence="4">
    <location>
        <begin position="151"/>
        <end position="197"/>
    </location>
</feature>
<protein>
    <recommendedName>
        <fullName evidence="8">Chitin-binding type-1 domain-containing protein</fullName>
    </recommendedName>
</protein>
<gene>
    <name evidence="6" type="ORF">EJ06DRAFT_515265</name>
</gene>
<feature type="disulfide bond" evidence="2">
    <location>
        <begin position="170"/>
        <end position="184"/>
    </location>
</feature>
<evidence type="ECO:0000256" key="3">
    <source>
        <dbReference type="SAM" id="SignalP"/>
    </source>
</evidence>
<keyword evidence="7" id="KW-1185">Reference proteome</keyword>
<dbReference type="GO" id="GO:0008061">
    <property type="term" value="F:chitin binding"/>
    <property type="evidence" value="ECO:0007669"/>
    <property type="project" value="UniProtKB-UniRule"/>
</dbReference>
<sequence length="246" mass="26389">MPSLTHSALVAIVTFLVLQSVNARPEYNCTFKAKTDSTVSSRTCEVMADRANIYLHDFLNWNPSVRGDCSNILPNTEYCLEAEEKLVESKDGFCGPQHGNASCLGFEYPDGTIAECCNSRTWKCGGTLEDCQEGICYSDSCNGLPDFYSLDGKCGKQHDNKQCGGVWGNCCNMEGQCGKGPDFCSIGKCQSGAACDVVKQYIVNNLNLTSAPPVGWGIGNTTDGTCGGEKAYTCNSVYGNCKQSAS</sequence>
<feature type="chain" id="PRO_5026275769" description="Chitin-binding type-1 domain-containing protein" evidence="3">
    <location>
        <begin position="24"/>
        <end position="246"/>
    </location>
</feature>
<dbReference type="AlphaFoldDB" id="A0A6G1HMF7"/>
<dbReference type="InterPro" id="IPR018392">
    <property type="entry name" value="LysM"/>
</dbReference>
<reference evidence="6" key="1">
    <citation type="journal article" date="2020" name="Stud. Mycol.">
        <title>101 Dothideomycetes genomes: a test case for predicting lifestyles and emergence of pathogens.</title>
        <authorList>
            <person name="Haridas S."/>
            <person name="Albert R."/>
            <person name="Binder M."/>
            <person name="Bloem J."/>
            <person name="Labutti K."/>
            <person name="Salamov A."/>
            <person name="Andreopoulos B."/>
            <person name="Baker S."/>
            <person name="Barry K."/>
            <person name="Bills G."/>
            <person name="Bluhm B."/>
            <person name="Cannon C."/>
            <person name="Castanera R."/>
            <person name="Culley D."/>
            <person name="Daum C."/>
            <person name="Ezra D."/>
            <person name="Gonzalez J."/>
            <person name="Henrissat B."/>
            <person name="Kuo A."/>
            <person name="Liang C."/>
            <person name="Lipzen A."/>
            <person name="Lutzoni F."/>
            <person name="Magnuson J."/>
            <person name="Mondo S."/>
            <person name="Nolan M."/>
            <person name="Ohm R."/>
            <person name="Pangilinan J."/>
            <person name="Park H.-J."/>
            <person name="Ramirez L."/>
            <person name="Alfaro M."/>
            <person name="Sun H."/>
            <person name="Tritt A."/>
            <person name="Yoshinaga Y."/>
            <person name="Zwiers L.-H."/>
            <person name="Turgeon B."/>
            <person name="Goodwin S."/>
            <person name="Spatafora J."/>
            <person name="Crous P."/>
            <person name="Grigoriev I."/>
        </authorList>
    </citation>
    <scope>NUCLEOTIDE SEQUENCE</scope>
    <source>
        <strain evidence="6">CBS 262.69</strain>
    </source>
</reference>
<evidence type="ECO:0000313" key="6">
    <source>
        <dbReference type="EMBL" id="KAF2397094.1"/>
    </source>
</evidence>
<proteinExistence type="predicted"/>
<dbReference type="PROSITE" id="PS51782">
    <property type="entry name" value="LYSM"/>
    <property type="match status" value="1"/>
</dbReference>
<keyword evidence="3" id="KW-0732">Signal</keyword>
<accession>A0A6G1HMF7</accession>